<dbReference type="Gene3D" id="3.30.1240.10">
    <property type="match status" value="1"/>
</dbReference>
<dbReference type="InterPro" id="IPR000150">
    <property type="entry name" value="Cof"/>
</dbReference>
<gene>
    <name evidence="1" type="ORF">PYS61_05225</name>
</gene>
<dbReference type="NCBIfam" id="TIGR00099">
    <property type="entry name" value="Cof-subfamily"/>
    <property type="match status" value="1"/>
</dbReference>
<dbReference type="Pfam" id="PF08282">
    <property type="entry name" value="Hydrolase_3"/>
    <property type="match status" value="1"/>
</dbReference>
<keyword evidence="1" id="KW-0378">Hydrolase</keyword>
<reference evidence="1 2" key="1">
    <citation type="submission" date="2023-02" db="EMBL/GenBank/DDBJ databases">
        <title>Novel Oscillospiraceae bacterial genomes.</title>
        <authorList>
            <person name="Srinivasan S."/>
            <person name="Austin M.N."/>
            <person name="Fiedler T.L."/>
            <person name="Strenk S.M."/>
            <person name="Agnew K.J."/>
            <person name="Nagana Gowda G.A."/>
            <person name="Raftery D."/>
            <person name="Beamer M.A."/>
            <person name="Achilles S.L."/>
            <person name="Wiesenfeld H.C."/>
            <person name="Fredricks D.N."/>
            <person name="Hillier S.L."/>
        </authorList>
    </citation>
    <scope>NUCLEOTIDE SEQUENCE [LARGE SCALE GENOMIC DNA]</scope>
    <source>
        <strain evidence="1 2">CHIC02 1186E3-8</strain>
    </source>
</reference>
<dbReference type="PROSITE" id="PS01228">
    <property type="entry name" value="COF_1"/>
    <property type="match status" value="1"/>
</dbReference>
<organism evidence="1 2">
    <name type="scientific">Amygdalobacter indicium</name>
    <dbReference type="NCBI Taxonomy" id="3029272"/>
    <lineage>
        <taxon>Bacteria</taxon>
        <taxon>Bacillati</taxon>
        <taxon>Bacillota</taxon>
        <taxon>Clostridia</taxon>
        <taxon>Eubacteriales</taxon>
        <taxon>Oscillospiraceae</taxon>
        <taxon>Amygdalobacter</taxon>
    </lineage>
</organism>
<dbReference type="RefSeq" id="WP_315571422.1">
    <property type="nucleotide sequence ID" value="NZ_CP118868.1"/>
</dbReference>
<dbReference type="EMBL" id="CP118868">
    <property type="protein sequence ID" value="WEG35333.1"/>
    <property type="molecule type" value="Genomic_DNA"/>
</dbReference>
<dbReference type="SUPFAM" id="SSF56784">
    <property type="entry name" value="HAD-like"/>
    <property type="match status" value="1"/>
</dbReference>
<accession>A0ABY8C3S2</accession>
<dbReference type="InterPro" id="IPR036412">
    <property type="entry name" value="HAD-like_sf"/>
</dbReference>
<dbReference type="Proteomes" id="UP001220478">
    <property type="component" value="Chromosome"/>
</dbReference>
<evidence type="ECO:0000313" key="1">
    <source>
        <dbReference type="EMBL" id="WEG35333.1"/>
    </source>
</evidence>
<dbReference type="NCBIfam" id="TIGR01484">
    <property type="entry name" value="HAD-SF-IIB"/>
    <property type="match status" value="1"/>
</dbReference>
<evidence type="ECO:0000313" key="2">
    <source>
        <dbReference type="Proteomes" id="UP001220478"/>
    </source>
</evidence>
<proteinExistence type="predicted"/>
<name>A0ABY8C3S2_9FIRM</name>
<dbReference type="PANTHER" id="PTHR10000:SF8">
    <property type="entry name" value="HAD SUPERFAMILY HYDROLASE-LIKE, TYPE 3"/>
    <property type="match status" value="1"/>
</dbReference>
<dbReference type="InterPro" id="IPR006379">
    <property type="entry name" value="HAD-SF_hydro_IIB"/>
</dbReference>
<keyword evidence="2" id="KW-1185">Reference proteome</keyword>
<dbReference type="Gene3D" id="3.40.50.1000">
    <property type="entry name" value="HAD superfamily/HAD-like"/>
    <property type="match status" value="1"/>
</dbReference>
<dbReference type="InterPro" id="IPR023214">
    <property type="entry name" value="HAD_sf"/>
</dbReference>
<sequence length="278" mass="31420">MAIKLVVSDLDGTLLNRTSRLDSSTVRAVKSLNEEGILFTFATGRIDLNTWHFAKQLNLQLPIISCNGALIRYPFTGEPVYEAYLPDAPVDAILRLFQSEKRDFFVYTPTSIYYPDYSLAVERFRYYNLLAASNDLPQIEMINYTAWQKNKSNLCPPGTVKLYCHAKDREQVSKLGALVDSYPELTALKCAKEAVDIMVKGSDKSKGLLKVADLFHIGIDEIAAFGDEENDLKMLQTVGYPFLMKNAVKTLRNRLQSYHLAENHNCAGFARAVRQYIL</sequence>
<protein>
    <submittedName>
        <fullName evidence="1">HAD family hydrolase</fullName>
    </submittedName>
</protein>
<dbReference type="GO" id="GO:0016787">
    <property type="term" value="F:hydrolase activity"/>
    <property type="evidence" value="ECO:0007669"/>
    <property type="project" value="UniProtKB-KW"/>
</dbReference>
<dbReference type="PANTHER" id="PTHR10000">
    <property type="entry name" value="PHOSPHOSERINE PHOSPHATASE"/>
    <property type="match status" value="1"/>
</dbReference>